<dbReference type="EMBL" id="JH767578">
    <property type="protein sequence ID" value="EON66051.1"/>
    <property type="molecule type" value="Genomic_DNA"/>
</dbReference>
<evidence type="ECO:0000313" key="3">
    <source>
        <dbReference type="Proteomes" id="UP000016924"/>
    </source>
</evidence>
<reference evidence="3" key="1">
    <citation type="submission" date="2012-06" db="EMBL/GenBank/DDBJ databases">
        <title>The genome sequence of Coniosporium apollinis CBS 100218.</title>
        <authorList>
            <consortium name="The Broad Institute Genome Sequencing Platform"/>
            <person name="Cuomo C."/>
            <person name="Gorbushina A."/>
            <person name="Noack S."/>
            <person name="Walker B."/>
            <person name="Young S.K."/>
            <person name="Zeng Q."/>
            <person name="Gargeya S."/>
            <person name="Fitzgerald M."/>
            <person name="Haas B."/>
            <person name="Abouelleil A."/>
            <person name="Alvarado L."/>
            <person name="Arachchi H.M."/>
            <person name="Berlin A.M."/>
            <person name="Chapman S.B."/>
            <person name="Goldberg J."/>
            <person name="Griggs A."/>
            <person name="Gujja S."/>
            <person name="Hansen M."/>
            <person name="Howarth C."/>
            <person name="Imamovic A."/>
            <person name="Larimer J."/>
            <person name="McCowan C."/>
            <person name="Montmayeur A."/>
            <person name="Murphy C."/>
            <person name="Neiman D."/>
            <person name="Pearson M."/>
            <person name="Priest M."/>
            <person name="Roberts A."/>
            <person name="Saif S."/>
            <person name="Shea T."/>
            <person name="Sisk P."/>
            <person name="Sykes S."/>
            <person name="Wortman J."/>
            <person name="Nusbaum C."/>
            <person name="Birren B."/>
        </authorList>
    </citation>
    <scope>NUCLEOTIDE SEQUENCE [LARGE SCALE GENOMIC DNA]</scope>
    <source>
        <strain evidence="3">CBS 100218</strain>
    </source>
</reference>
<dbReference type="RefSeq" id="XP_007781368.1">
    <property type="nucleotide sequence ID" value="XM_007783178.1"/>
</dbReference>
<sequence>MSTNSSKQPVVPNPTGKRKRSLSTTILATPSSKPTKKTKSSSDTEIASPLLRLPAELRNMIWGYAADWSDINETIAECRGRICTKKFMREMRTTPTVLLLCRQVTAEALDVLHRKPLILEEDLYHVCHQNVDCGLECFISRRTLRNIKTLIIDLNSSLTMYPEDWTSLLCQFGPFADFSRWADVPAKTIRLRIQEDCSEDAIDDLLSFAQDSSGPLSPILCDESVPEELKTQLRYCEKLRL</sequence>
<dbReference type="OrthoDB" id="3946565at2759"/>
<gene>
    <name evidence="2" type="ORF">W97_05294</name>
</gene>
<dbReference type="GeneID" id="19902605"/>
<organism evidence="2 3">
    <name type="scientific">Coniosporium apollinis (strain CBS 100218)</name>
    <name type="common">Rock-inhabiting black yeast</name>
    <dbReference type="NCBI Taxonomy" id="1168221"/>
    <lineage>
        <taxon>Eukaryota</taxon>
        <taxon>Fungi</taxon>
        <taxon>Dikarya</taxon>
        <taxon>Ascomycota</taxon>
        <taxon>Pezizomycotina</taxon>
        <taxon>Dothideomycetes</taxon>
        <taxon>Dothideomycetes incertae sedis</taxon>
        <taxon>Coniosporium</taxon>
    </lineage>
</organism>
<protein>
    <recommendedName>
        <fullName evidence="4">F-box domain-containing protein</fullName>
    </recommendedName>
</protein>
<dbReference type="AlphaFoldDB" id="R7YWL7"/>
<keyword evidence="3" id="KW-1185">Reference proteome</keyword>
<proteinExistence type="predicted"/>
<accession>R7YWL7</accession>
<name>R7YWL7_CONA1</name>
<evidence type="ECO:0000313" key="2">
    <source>
        <dbReference type="EMBL" id="EON66051.1"/>
    </source>
</evidence>
<dbReference type="HOGENOM" id="CLU_1151724_0_0_1"/>
<evidence type="ECO:0000256" key="1">
    <source>
        <dbReference type="SAM" id="MobiDB-lite"/>
    </source>
</evidence>
<evidence type="ECO:0008006" key="4">
    <source>
        <dbReference type="Google" id="ProtNLM"/>
    </source>
</evidence>
<dbReference type="STRING" id="1168221.R7YWL7"/>
<dbReference type="PANTHER" id="PTHR38790">
    <property type="entry name" value="2EXR DOMAIN-CONTAINING PROTEIN-RELATED"/>
    <property type="match status" value="1"/>
</dbReference>
<dbReference type="Proteomes" id="UP000016924">
    <property type="component" value="Unassembled WGS sequence"/>
</dbReference>
<feature type="region of interest" description="Disordered" evidence="1">
    <location>
        <begin position="1"/>
        <end position="45"/>
    </location>
</feature>